<evidence type="ECO:0000313" key="1">
    <source>
        <dbReference type="EMBL" id="KAJ3596765.1"/>
    </source>
</evidence>
<sequence>MAFSPHRRRGLNAILSLIVGLRHKEERTERHPDSVTWRRGLNAILSGQQLGECALSEQRESQLVGMEESQKALTKKDWLEVDS</sequence>
<gene>
    <name evidence="1" type="ORF">NHX12_003166</name>
</gene>
<organism evidence="1 2">
    <name type="scientific">Muraenolepis orangiensis</name>
    <name type="common">Patagonian moray cod</name>
    <dbReference type="NCBI Taxonomy" id="630683"/>
    <lineage>
        <taxon>Eukaryota</taxon>
        <taxon>Metazoa</taxon>
        <taxon>Chordata</taxon>
        <taxon>Craniata</taxon>
        <taxon>Vertebrata</taxon>
        <taxon>Euteleostomi</taxon>
        <taxon>Actinopterygii</taxon>
        <taxon>Neopterygii</taxon>
        <taxon>Teleostei</taxon>
        <taxon>Neoteleostei</taxon>
        <taxon>Acanthomorphata</taxon>
        <taxon>Zeiogadaria</taxon>
        <taxon>Gadariae</taxon>
        <taxon>Gadiformes</taxon>
        <taxon>Muraenolepidoidei</taxon>
        <taxon>Muraenolepididae</taxon>
        <taxon>Muraenolepis</taxon>
    </lineage>
</organism>
<evidence type="ECO:0000313" key="2">
    <source>
        <dbReference type="Proteomes" id="UP001148018"/>
    </source>
</evidence>
<proteinExistence type="predicted"/>
<keyword evidence="2" id="KW-1185">Reference proteome</keyword>
<reference evidence="1" key="1">
    <citation type="submission" date="2022-07" db="EMBL/GenBank/DDBJ databases">
        <title>Chromosome-level genome of Muraenolepis orangiensis.</title>
        <authorList>
            <person name="Kim J."/>
        </authorList>
    </citation>
    <scope>NUCLEOTIDE SEQUENCE</scope>
    <source>
        <strain evidence="1">KU_S4_2022</strain>
        <tissue evidence="1">Muscle</tissue>
    </source>
</reference>
<name>A0A9Q0E0V3_9TELE</name>
<dbReference type="AlphaFoldDB" id="A0A9Q0E0V3"/>
<dbReference type="EMBL" id="JANIIK010000110">
    <property type="protein sequence ID" value="KAJ3596765.1"/>
    <property type="molecule type" value="Genomic_DNA"/>
</dbReference>
<dbReference type="Proteomes" id="UP001148018">
    <property type="component" value="Unassembled WGS sequence"/>
</dbReference>
<protein>
    <submittedName>
        <fullName evidence="1">Uncharacterized protein</fullName>
    </submittedName>
</protein>
<comment type="caution">
    <text evidence="1">The sequence shown here is derived from an EMBL/GenBank/DDBJ whole genome shotgun (WGS) entry which is preliminary data.</text>
</comment>
<accession>A0A9Q0E0V3</accession>